<accession>A0A5J6HQ36</accession>
<reference evidence="2 3" key="1">
    <citation type="submission" date="2017-09" db="EMBL/GenBank/DDBJ databases">
        <authorList>
            <person name="Lee N."/>
            <person name="Cho B.-K."/>
        </authorList>
    </citation>
    <scope>NUCLEOTIDE SEQUENCE [LARGE SCALE GENOMIC DNA]</scope>
    <source>
        <strain evidence="2 3">ATCC 12461</strain>
    </source>
</reference>
<keyword evidence="3" id="KW-1185">Reference proteome</keyword>
<proteinExistence type="predicted"/>
<dbReference type="SMART" id="SM00347">
    <property type="entry name" value="HTH_MARR"/>
    <property type="match status" value="1"/>
</dbReference>
<dbReference type="Proteomes" id="UP000326553">
    <property type="component" value="Chromosome"/>
</dbReference>
<dbReference type="InterPro" id="IPR039422">
    <property type="entry name" value="MarR/SlyA-like"/>
</dbReference>
<dbReference type="AlphaFoldDB" id="A0A5J6HQ36"/>
<dbReference type="InterPro" id="IPR036390">
    <property type="entry name" value="WH_DNA-bd_sf"/>
</dbReference>
<dbReference type="SUPFAM" id="SSF46785">
    <property type="entry name" value="Winged helix' DNA-binding domain"/>
    <property type="match status" value="1"/>
</dbReference>
<dbReference type="Pfam" id="PF12802">
    <property type="entry name" value="MarR_2"/>
    <property type="match status" value="1"/>
</dbReference>
<dbReference type="InterPro" id="IPR036388">
    <property type="entry name" value="WH-like_DNA-bd_sf"/>
</dbReference>
<name>A0A5J6HQ36_STRAD</name>
<dbReference type="PANTHER" id="PTHR33164:SF43">
    <property type="entry name" value="HTH-TYPE TRANSCRIPTIONAL REPRESSOR YETL"/>
    <property type="match status" value="1"/>
</dbReference>
<dbReference type="GO" id="GO:0006950">
    <property type="term" value="P:response to stress"/>
    <property type="evidence" value="ECO:0007669"/>
    <property type="project" value="TreeGrafter"/>
</dbReference>
<dbReference type="OrthoDB" id="4826718at2"/>
<protein>
    <submittedName>
        <fullName evidence="2">MarR family transcriptional regulator</fullName>
    </submittedName>
</protein>
<evidence type="ECO:0000259" key="1">
    <source>
        <dbReference type="PROSITE" id="PS50995"/>
    </source>
</evidence>
<dbReference type="KEGG" id="salw:CP975_30590"/>
<sequence>MPTTPPAPSTIRTLPSWLLGRAAARGRGLVADALAEEGLKMWHHVVLAAVADLGPLAQAELGRSVRLDPKDMVGVLNDLQAQGLVDRAPDLKDRRKNAITITAEGKRLVTRCAEAAERANDELLAPLSAAERERFLAMLTRISGVAEDGRVQDGA</sequence>
<dbReference type="PANTHER" id="PTHR33164">
    <property type="entry name" value="TRANSCRIPTIONAL REGULATOR, MARR FAMILY"/>
    <property type="match status" value="1"/>
</dbReference>
<dbReference type="InterPro" id="IPR000835">
    <property type="entry name" value="HTH_MarR-typ"/>
</dbReference>
<dbReference type="EMBL" id="CP023695">
    <property type="protein sequence ID" value="QEV21312.1"/>
    <property type="molecule type" value="Genomic_DNA"/>
</dbReference>
<dbReference type="Gene3D" id="1.10.10.10">
    <property type="entry name" value="Winged helix-like DNA-binding domain superfamily/Winged helix DNA-binding domain"/>
    <property type="match status" value="1"/>
</dbReference>
<feature type="domain" description="HTH marR-type" evidence="1">
    <location>
        <begin position="12"/>
        <end position="144"/>
    </location>
</feature>
<dbReference type="GO" id="GO:0003700">
    <property type="term" value="F:DNA-binding transcription factor activity"/>
    <property type="evidence" value="ECO:0007669"/>
    <property type="project" value="InterPro"/>
</dbReference>
<dbReference type="PROSITE" id="PS50995">
    <property type="entry name" value="HTH_MARR_2"/>
    <property type="match status" value="1"/>
</dbReference>
<gene>
    <name evidence="2" type="ORF">CP975_30590</name>
</gene>
<organism evidence="2 3">
    <name type="scientific">Streptomyces alboniger</name>
    <dbReference type="NCBI Taxonomy" id="132473"/>
    <lineage>
        <taxon>Bacteria</taxon>
        <taxon>Bacillati</taxon>
        <taxon>Actinomycetota</taxon>
        <taxon>Actinomycetes</taxon>
        <taxon>Kitasatosporales</taxon>
        <taxon>Streptomycetaceae</taxon>
        <taxon>Streptomyces</taxon>
        <taxon>Streptomyces aurantiacus group</taxon>
    </lineage>
</organism>
<evidence type="ECO:0000313" key="2">
    <source>
        <dbReference type="EMBL" id="QEV21312.1"/>
    </source>
</evidence>
<evidence type="ECO:0000313" key="3">
    <source>
        <dbReference type="Proteomes" id="UP000326553"/>
    </source>
</evidence>
<dbReference type="PRINTS" id="PR00598">
    <property type="entry name" value="HTHMARR"/>
</dbReference>
<dbReference type="RefSeq" id="WP_055527024.1">
    <property type="nucleotide sequence ID" value="NZ_CP023695.1"/>
</dbReference>